<name>A0A392TRA7_9FABA</name>
<keyword evidence="2" id="KW-1185">Reference proteome</keyword>
<feature type="non-terminal residue" evidence="1">
    <location>
        <position position="55"/>
    </location>
</feature>
<organism evidence="1 2">
    <name type="scientific">Trifolium medium</name>
    <dbReference type="NCBI Taxonomy" id="97028"/>
    <lineage>
        <taxon>Eukaryota</taxon>
        <taxon>Viridiplantae</taxon>
        <taxon>Streptophyta</taxon>
        <taxon>Embryophyta</taxon>
        <taxon>Tracheophyta</taxon>
        <taxon>Spermatophyta</taxon>
        <taxon>Magnoliopsida</taxon>
        <taxon>eudicotyledons</taxon>
        <taxon>Gunneridae</taxon>
        <taxon>Pentapetalae</taxon>
        <taxon>rosids</taxon>
        <taxon>fabids</taxon>
        <taxon>Fabales</taxon>
        <taxon>Fabaceae</taxon>
        <taxon>Papilionoideae</taxon>
        <taxon>50 kb inversion clade</taxon>
        <taxon>NPAAA clade</taxon>
        <taxon>Hologalegina</taxon>
        <taxon>IRL clade</taxon>
        <taxon>Trifolieae</taxon>
        <taxon>Trifolium</taxon>
    </lineage>
</organism>
<comment type="caution">
    <text evidence="1">The sequence shown here is derived from an EMBL/GenBank/DDBJ whole genome shotgun (WGS) entry which is preliminary data.</text>
</comment>
<dbReference type="AlphaFoldDB" id="A0A392TRA7"/>
<reference evidence="1 2" key="1">
    <citation type="journal article" date="2018" name="Front. Plant Sci.">
        <title>Red Clover (Trifolium pratense) and Zigzag Clover (T. medium) - A Picture of Genomic Similarities and Differences.</title>
        <authorList>
            <person name="Dluhosova J."/>
            <person name="Istvanek J."/>
            <person name="Nedelnik J."/>
            <person name="Repkova J."/>
        </authorList>
    </citation>
    <scope>NUCLEOTIDE SEQUENCE [LARGE SCALE GENOMIC DNA]</scope>
    <source>
        <strain evidence="2">cv. 10/8</strain>
        <tissue evidence="1">Leaf</tissue>
    </source>
</reference>
<evidence type="ECO:0000313" key="2">
    <source>
        <dbReference type="Proteomes" id="UP000265520"/>
    </source>
</evidence>
<dbReference type="Proteomes" id="UP000265520">
    <property type="component" value="Unassembled WGS sequence"/>
</dbReference>
<proteinExistence type="predicted"/>
<evidence type="ECO:0000313" key="1">
    <source>
        <dbReference type="EMBL" id="MCI63448.1"/>
    </source>
</evidence>
<dbReference type="EMBL" id="LXQA010637330">
    <property type="protein sequence ID" value="MCI63448.1"/>
    <property type="molecule type" value="Genomic_DNA"/>
</dbReference>
<sequence length="55" mass="6549">MQGSLCVVCAFSQLWHTIIHDFKHFLKPEYNLHLSTPSIIVFTFENRKICRKLTR</sequence>
<accession>A0A392TRA7</accession>
<protein>
    <submittedName>
        <fullName evidence="1">Uncharacterized protein</fullName>
    </submittedName>
</protein>